<dbReference type="Proteomes" id="UP000265515">
    <property type="component" value="Unassembled WGS sequence"/>
</dbReference>
<sequence>MVPTSYWEYCCYYFSSTAYSAVTGQHRSNGWYEARQRLIILENTVAEIKIRHDAEVEKVKSKRDEEEKKKRDDDEKERREQDRKEREEMHRQMMEDMNKKWEKICEKMDEKKGDSRKKEIDRLRSFANNAVASTSSTKATIEGEELIRQLLREQEAMKKKLEESIAAQKRLEILENEMTLMRTMRDEALKEVETWKNEALRPGNKRGCAAVTPTTVARTRNRATPEPTTGLAGIVHRHNLELEALKNLRIVDFNARREKEPENDQLRVTMEEEANARCEQELENERLRTVIADIEAAQRVPCTNLRQRIEEMASTDKGKQKTVTEPLSARAMEKKKFAKEQRKDLGNRKKDGIIEICAKEGLKYVTSKRSVEDIINQRMKTTFSDEGKAVQEVSDDTGGGMAEKEVSAEGDAATS</sequence>
<feature type="coiled-coil region" evidence="1">
    <location>
        <begin position="144"/>
        <end position="191"/>
    </location>
</feature>
<name>A0A388KBK8_CHABU</name>
<gene>
    <name evidence="3" type="ORF">CBR_g565</name>
</gene>
<evidence type="ECO:0000313" key="3">
    <source>
        <dbReference type="EMBL" id="GBG67430.1"/>
    </source>
</evidence>
<feature type="region of interest" description="Disordered" evidence="2">
    <location>
        <begin position="57"/>
        <end position="90"/>
    </location>
</feature>
<dbReference type="EMBL" id="BFEA01000087">
    <property type="protein sequence ID" value="GBG67430.1"/>
    <property type="molecule type" value="Genomic_DNA"/>
</dbReference>
<evidence type="ECO:0000256" key="2">
    <source>
        <dbReference type="SAM" id="MobiDB-lite"/>
    </source>
</evidence>
<keyword evidence="4" id="KW-1185">Reference proteome</keyword>
<comment type="caution">
    <text evidence="3">The sequence shown here is derived from an EMBL/GenBank/DDBJ whole genome shotgun (WGS) entry which is preliminary data.</text>
</comment>
<proteinExistence type="predicted"/>
<keyword evidence="1" id="KW-0175">Coiled coil</keyword>
<reference evidence="3 4" key="1">
    <citation type="journal article" date="2018" name="Cell">
        <title>The Chara Genome: Secondary Complexity and Implications for Plant Terrestrialization.</title>
        <authorList>
            <person name="Nishiyama T."/>
            <person name="Sakayama H."/>
            <person name="Vries J.D."/>
            <person name="Buschmann H."/>
            <person name="Saint-Marcoux D."/>
            <person name="Ullrich K.K."/>
            <person name="Haas F.B."/>
            <person name="Vanderstraeten L."/>
            <person name="Becker D."/>
            <person name="Lang D."/>
            <person name="Vosolsobe S."/>
            <person name="Rombauts S."/>
            <person name="Wilhelmsson P.K.I."/>
            <person name="Janitza P."/>
            <person name="Kern R."/>
            <person name="Heyl A."/>
            <person name="Rumpler F."/>
            <person name="Villalobos L.I.A.C."/>
            <person name="Clay J.M."/>
            <person name="Skokan R."/>
            <person name="Toyoda A."/>
            <person name="Suzuki Y."/>
            <person name="Kagoshima H."/>
            <person name="Schijlen E."/>
            <person name="Tajeshwar N."/>
            <person name="Catarino B."/>
            <person name="Hetherington A.J."/>
            <person name="Saltykova A."/>
            <person name="Bonnot C."/>
            <person name="Breuninger H."/>
            <person name="Symeonidi A."/>
            <person name="Radhakrishnan G.V."/>
            <person name="Van Nieuwerburgh F."/>
            <person name="Deforce D."/>
            <person name="Chang C."/>
            <person name="Karol K.G."/>
            <person name="Hedrich R."/>
            <person name="Ulvskov P."/>
            <person name="Glockner G."/>
            <person name="Delwiche C.F."/>
            <person name="Petrasek J."/>
            <person name="Van de Peer Y."/>
            <person name="Friml J."/>
            <person name="Beilby M."/>
            <person name="Dolan L."/>
            <person name="Kohara Y."/>
            <person name="Sugano S."/>
            <person name="Fujiyama A."/>
            <person name="Delaux P.-M."/>
            <person name="Quint M."/>
            <person name="TheiBen G."/>
            <person name="Hagemann M."/>
            <person name="Harholt J."/>
            <person name="Dunand C."/>
            <person name="Zachgo S."/>
            <person name="Langdale J."/>
            <person name="Maumus F."/>
            <person name="Straeten D.V.D."/>
            <person name="Gould S.B."/>
            <person name="Rensing S.A."/>
        </authorList>
    </citation>
    <scope>NUCLEOTIDE SEQUENCE [LARGE SCALE GENOMIC DNA]</scope>
    <source>
        <strain evidence="3 4">S276</strain>
    </source>
</reference>
<evidence type="ECO:0000256" key="1">
    <source>
        <dbReference type="SAM" id="Coils"/>
    </source>
</evidence>
<organism evidence="3 4">
    <name type="scientific">Chara braunii</name>
    <name type="common">Braun's stonewort</name>
    <dbReference type="NCBI Taxonomy" id="69332"/>
    <lineage>
        <taxon>Eukaryota</taxon>
        <taxon>Viridiplantae</taxon>
        <taxon>Streptophyta</taxon>
        <taxon>Charophyceae</taxon>
        <taxon>Charales</taxon>
        <taxon>Characeae</taxon>
        <taxon>Chara</taxon>
    </lineage>
</organism>
<accession>A0A388KBK8</accession>
<feature type="region of interest" description="Disordered" evidence="2">
    <location>
        <begin position="386"/>
        <end position="415"/>
    </location>
</feature>
<dbReference type="Gramene" id="GBG67430">
    <property type="protein sequence ID" value="GBG67430"/>
    <property type="gene ID" value="CBR_g565"/>
</dbReference>
<evidence type="ECO:0000313" key="4">
    <source>
        <dbReference type="Proteomes" id="UP000265515"/>
    </source>
</evidence>
<dbReference type="AlphaFoldDB" id="A0A388KBK8"/>
<protein>
    <submittedName>
        <fullName evidence="3">Uncharacterized protein</fullName>
    </submittedName>
</protein>